<dbReference type="RefSeq" id="WP_190615221.1">
    <property type="nucleotide sequence ID" value="NZ_AP018712.1"/>
</dbReference>
<proteinExistence type="predicted"/>
<protein>
    <submittedName>
        <fullName evidence="1">Uncharacterized protein</fullName>
    </submittedName>
</protein>
<evidence type="ECO:0000313" key="1">
    <source>
        <dbReference type="EMBL" id="BBE30089.1"/>
    </source>
</evidence>
<keyword evidence="2" id="KW-1185">Reference proteome</keyword>
<dbReference type="AlphaFoldDB" id="A0A7G1G9S7"/>
<gene>
    <name evidence="1" type="ORF">OSSY52_02300</name>
</gene>
<accession>A0A7G1G9S7</accession>
<dbReference type="EMBL" id="AP018712">
    <property type="protein sequence ID" value="BBE30089.1"/>
    <property type="molecule type" value="Genomic_DNA"/>
</dbReference>
<sequence>MKKIIIIFLLLIGIISFSININTGISVLTDKKSNVALNFGFNSKTFDFAFDMYPDFTTQVKLTTITDISVLISKINNNINVEGGIIWFNDNPTGTKERSLPFIYAGFKYEESLFFGKLYFGYPLQENVSLDLADYLILKAGVTIPKPQNFIDDIKIEFRFTKDRKDFSIYISTPVR</sequence>
<dbReference type="InParanoid" id="A0A7G1G9S7"/>
<evidence type="ECO:0000313" key="2">
    <source>
        <dbReference type="Proteomes" id="UP000516361"/>
    </source>
</evidence>
<organism evidence="1 2">
    <name type="scientific">Tepiditoga spiralis</name>
    <dbReference type="NCBI Taxonomy" id="2108365"/>
    <lineage>
        <taxon>Bacteria</taxon>
        <taxon>Thermotogati</taxon>
        <taxon>Thermotogota</taxon>
        <taxon>Thermotogae</taxon>
        <taxon>Petrotogales</taxon>
        <taxon>Petrotogaceae</taxon>
        <taxon>Tepiditoga</taxon>
    </lineage>
</organism>
<reference evidence="1 2" key="1">
    <citation type="submission" date="2018-06" db="EMBL/GenBank/DDBJ databases">
        <title>Genome sequencing of Oceanotoga sp. sy52.</title>
        <authorList>
            <person name="Mori K."/>
        </authorList>
    </citation>
    <scope>NUCLEOTIDE SEQUENCE [LARGE SCALE GENOMIC DNA]</scope>
    <source>
        <strain evidence="2">sy52</strain>
    </source>
</reference>
<name>A0A7G1G9S7_9BACT</name>
<dbReference type="KEGG" id="ocy:OSSY52_02300"/>
<dbReference type="Proteomes" id="UP000516361">
    <property type="component" value="Chromosome"/>
</dbReference>